<dbReference type="PROSITE" id="PS01124">
    <property type="entry name" value="HTH_ARAC_FAMILY_2"/>
    <property type="match status" value="1"/>
</dbReference>
<dbReference type="InterPro" id="IPR018060">
    <property type="entry name" value="HTH_AraC"/>
</dbReference>
<sequence>MPDASLSISASLALVPSPERVSQPRLEWRMENRAGTALFIRPAESNPLTDTPTLFRNDRNLFGKLMLSELHFAHETPLVCHTSEDSYFLLLVMSGSCDYHTLTGQQQLTPGAVLLLNPGDKLPVCYQADCHVTTLSIPQQELLNAAVVMGCAHSSMEIDFLLPETGAVLPEALYHIIRSMWASATRPITETTRQCYEQLLYDALMNSFTTRVVQPGLAQVSKHPQIEQVRHRVIQHITEDFDVREIAAACKVSVKTLYNLFNRELGITPSVFIRNCKLEAAYANIQQHPEHNITHIATRYGFTNLSRFSAYYRERYGESPSDTLRKRRQQQATS</sequence>
<protein>
    <submittedName>
        <fullName evidence="5">Helix-turn-helix domain-containing protein</fullName>
    </submittedName>
</protein>
<dbReference type="InterPro" id="IPR050204">
    <property type="entry name" value="AraC_XylS_family_regulators"/>
</dbReference>
<evidence type="ECO:0000256" key="2">
    <source>
        <dbReference type="ARBA" id="ARBA00023125"/>
    </source>
</evidence>
<organism evidence="5 6">
    <name type="scientific">Oceanobacter antarcticus</name>
    <dbReference type="NCBI Taxonomy" id="3133425"/>
    <lineage>
        <taxon>Bacteria</taxon>
        <taxon>Pseudomonadati</taxon>
        <taxon>Pseudomonadota</taxon>
        <taxon>Gammaproteobacteria</taxon>
        <taxon>Oceanospirillales</taxon>
        <taxon>Oceanospirillaceae</taxon>
        <taxon>Oceanobacter</taxon>
    </lineage>
</organism>
<evidence type="ECO:0000256" key="3">
    <source>
        <dbReference type="ARBA" id="ARBA00023163"/>
    </source>
</evidence>
<reference evidence="5 6" key="1">
    <citation type="submission" date="2024-03" db="EMBL/GenBank/DDBJ databases">
        <title>High-quality draft genome sequence of Oceanobacter sp. wDCs-4.</title>
        <authorList>
            <person name="Dong C."/>
        </authorList>
    </citation>
    <scope>NUCLEOTIDE SEQUENCE [LARGE SCALE GENOMIC DNA]</scope>
    <source>
        <strain evidence="6">wDCs-4</strain>
    </source>
</reference>
<accession>A0ABW8NFC6</accession>
<keyword evidence="6" id="KW-1185">Reference proteome</keyword>
<dbReference type="SMART" id="SM00342">
    <property type="entry name" value="HTH_ARAC"/>
    <property type="match status" value="1"/>
</dbReference>
<proteinExistence type="predicted"/>
<comment type="caution">
    <text evidence="5">The sequence shown here is derived from an EMBL/GenBank/DDBJ whole genome shotgun (WGS) entry which is preliminary data.</text>
</comment>
<evidence type="ECO:0000313" key="6">
    <source>
        <dbReference type="Proteomes" id="UP001620597"/>
    </source>
</evidence>
<evidence type="ECO:0000313" key="5">
    <source>
        <dbReference type="EMBL" id="MFK4751655.1"/>
    </source>
</evidence>
<evidence type="ECO:0000256" key="1">
    <source>
        <dbReference type="ARBA" id="ARBA00023015"/>
    </source>
</evidence>
<keyword evidence="3" id="KW-0804">Transcription</keyword>
<dbReference type="Gene3D" id="1.10.10.60">
    <property type="entry name" value="Homeodomain-like"/>
    <property type="match status" value="1"/>
</dbReference>
<name>A0ABW8NFC6_9GAMM</name>
<dbReference type="Pfam" id="PF12833">
    <property type="entry name" value="HTH_18"/>
    <property type="match status" value="1"/>
</dbReference>
<dbReference type="PANTHER" id="PTHR46796:SF6">
    <property type="entry name" value="ARAC SUBFAMILY"/>
    <property type="match status" value="1"/>
</dbReference>
<keyword evidence="2" id="KW-0238">DNA-binding</keyword>
<evidence type="ECO:0000259" key="4">
    <source>
        <dbReference type="PROSITE" id="PS01124"/>
    </source>
</evidence>
<feature type="domain" description="HTH araC/xylS-type" evidence="4">
    <location>
        <begin position="227"/>
        <end position="326"/>
    </location>
</feature>
<gene>
    <name evidence="5" type="ORF">WG929_04440</name>
</gene>
<dbReference type="PANTHER" id="PTHR46796">
    <property type="entry name" value="HTH-TYPE TRANSCRIPTIONAL ACTIVATOR RHAS-RELATED"/>
    <property type="match status" value="1"/>
</dbReference>
<keyword evidence="1" id="KW-0805">Transcription regulation</keyword>
<dbReference type="EMBL" id="JBBKTX010000004">
    <property type="protein sequence ID" value="MFK4751655.1"/>
    <property type="molecule type" value="Genomic_DNA"/>
</dbReference>
<dbReference type="RefSeq" id="WP_416205059.1">
    <property type="nucleotide sequence ID" value="NZ_JBBKTX010000004.1"/>
</dbReference>
<dbReference type="Proteomes" id="UP001620597">
    <property type="component" value="Unassembled WGS sequence"/>
</dbReference>
<dbReference type="SUPFAM" id="SSF46689">
    <property type="entry name" value="Homeodomain-like"/>
    <property type="match status" value="2"/>
</dbReference>
<dbReference type="InterPro" id="IPR009057">
    <property type="entry name" value="Homeodomain-like_sf"/>
</dbReference>